<organism evidence="4 5">
    <name type="scientific">Bacillus oleivorans</name>
    <dbReference type="NCBI Taxonomy" id="1448271"/>
    <lineage>
        <taxon>Bacteria</taxon>
        <taxon>Bacillati</taxon>
        <taxon>Bacillota</taxon>
        <taxon>Bacilli</taxon>
        <taxon>Bacillales</taxon>
        <taxon>Bacillaceae</taxon>
        <taxon>Bacillus</taxon>
    </lineage>
</organism>
<reference evidence="4 5" key="1">
    <citation type="submission" date="2017-08" db="EMBL/GenBank/DDBJ databases">
        <authorList>
            <person name="de Groot N.N."/>
        </authorList>
    </citation>
    <scope>NUCLEOTIDE SEQUENCE [LARGE SCALE GENOMIC DNA]</scope>
    <source>
        <strain evidence="4 5">JC228</strain>
    </source>
</reference>
<evidence type="ECO:0000259" key="3">
    <source>
        <dbReference type="PROSITE" id="PS51272"/>
    </source>
</evidence>
<evidence type="ECO:0000313" key="5">
    <source>
        <dbReference type="Proteomes" id="UP000219546"/>
    </source>
</evidence>
<evidence type="ECO:0000256" key="2">
    <source>
        <dbReference type="SAM" id="MobiDB-lite"/>
    </source>
</evidence>
<protein>
    <submittedName>
        <fullName evidence="4">S-layer family protein</fullName>
    </submittedName>
</protein>
<evidence type="ECO:0000313" key="4">
    <source>
        <dbReference type="EMBL" id="SNX68835.1"/>
    </source>
</evidence>
<feature type="domain" description="SLH" evidence="3">
    <location>
        <begin position="503"/>
        <end position="566"/>
    </location>
</feature>
<dbReference type="Pfam" id="PF00395">
    <property type="entry name" value="SLH"/>
    <property type="match status" value="3"/>
</dbReference>
<keyword evidence="5" id="KW-1185">Reference proteome</keyword>
<dbReference type="OrthoDB" id="2776339at2"/>
<dbReference type="PROSITE" id="PS51272">
    <property type="entry name" value="SLH"/>
    <property type="match status" value="2"/>
</dbReference>
<dbReference type="InterPro" id="IPR051465">
    <property type="entry name" value="Cell_Envelope_Struct_Comp"/>
</dbReference>
<evidence type="ECO:0000256" key="1">
    <source>
        <dbReference type="ARBA" id="ARBA00022729"/>
    </source>
</evidence>
<feature type="compositionally biased region" description="Polar residues" evidence="2">
    <location>
        <begin position="486"/>
        <end position="495"/>
    </location>
</feature>
<keyword evidence="1" id="KW-0732">Signal</keyword>
<feature type="domain" description="SLH" evidence="3">
    <location>
        <begin position="567"/>
        <end position="625"/>
    </location>
</feature>
<sequence>MYKVLTVLSKYVLIFTLLIGGMYPLSAIDVKAETAGSIFTLAGLPEGYVKESGTFFTIDIKDGENNFIDYKILSDEIELDNYLSTLSLNDGYSYTISGEFKILNESKEPGVYFHKETYASEAITALVNEKTFIFNNNTIILNLEHNGFNFSDRWDFEISNLDKDETYSTRYTYAFVEPGNYLIALDGETPEKEFIKAIKEGEFLSDTSIVFDNSAIEFMEITFANLDDSVRLSGVYSLENNYFSMHNDITRILVSDPVSIRGTLETETYEYDFIIPQLETSKTISLSTDFYVTIESALNRAEISVTNGDIYIADSFFNSSNSPMFYEFFNDKGELVKSDQKDSIGDISYFGLEYGEYTLKVKVQLNGSEITEEKSITVEPNLWLFMPTDNYVYSNNSMVVSGFYGPNQTVSADLYDANLELIETKQETLTTEVFNIRFSNLLNGQYFVQVRAGSQQTELIPFTVNKSETAEPEPDQDRGTDESDQENSTTPTLDSTPVPETGKEGLIKFTDVNDRYKEAVSYLVKNQITVGFADNKFGTDQSIKRVDAAIMMAKALGLDTGNASDAGFTDVPERGKAAVNALANAGITFGKAEGYFGAKEYITRAEMTAFIARGFGFESTNEKVIPFSDVNSRFNPFVSALYEHEITFGKDEDTFGSNLEVTRGEFALFLFRAAIQ</sequence>
<accession>A0A285CN27</accession>
<gene>
    <name evidence="4" type="ORF">SAMN05877753_102753</name>
</gene>
<dbReference type="PANTHER" id="PTHR43308:SF1">
    <property type="entry name" value="OUTER MEMBRANE PROTEIN ALPHA"/>
    <property type="match status" value="1"/>
</dbReference>
<dbReference type="Proteomes" id="UP000219546">
    <property type="component" value="Unassembled WGS sequence"/>
</dbReference>
<dbReference type="EMBL" id="OAOP01000002">
    <property type="protein sequence ID" value="SNX68835.1"/>
    <property type="molecule type" value="Genomic_DNA"/>
</dbReference>
<feature type="region of interest" description="Disordered" evidence="2">
    <location>
        <begin position="461"/>
        <end position="505"/>
    </location>
</feature>
<dbReference type="AlphaFoldDB" id="A0A285CN27"/>
<dbReference type="PANTHER" id="PTHR43308">
    <property type="entry name" value="OUTER MEMBRANE PROTEIN ALPHA-RELATED"/>
    <property type="match status" value="1"/>
</dbReference>
<dbReference type="InterPro" id="IPR001119">
    <property type="entry name" value="SLH_dom"/>
</dbReference>
<name>A0A285CN27_9BACI</name>
<proteinExistence type="predicted"/>